<sequence>MTIDLPKDWADRLGGGLADFYRDLHAHPELSFQEHRTAEKVWEALAPLGLEVTPGVGGTGVVAVLRNGPGPVVWLRADFDALPVQEQTGLPYASTARATNPDGKDVPVMHACGHDMHTTVLVGTLQLLTETKKHWSGTVVAVFQPAEEIGGGAAAMIADGILDRFPSPDVVLGQHVGPIPAGVIVYKSGVVMAAADSLKLQLFGHGGHGSQPESTVDPVVMAANVVQRLQTIVSREVSPFDPAVVTVGYLHAGTKDNIIPDDAELGINVRTFDETVRSKTLASITRIAQAEATASGAHKEPALTTTHSFPATVVDDTVMQQLAAVFRGHFGAEHVIENPQPVAASEDVSLFGTTAGVPTAFWFWGGYPQETYDESARTGRPVPTNHSPLFAPVLEPTLSTGVEALTIAALSRLNTKR</sequence>
<dbReference type="Gene3D" id="3.30.70.360">
    <property type="match status" value="1"/>
</dbReference>
<dbReference type="OrthoDB" id="9777385at2"/>
<evidence type="ECO:0000313" key="4">
    <source>
        <dbReference type="EMBL" id="ORA31187.1"/>
    </source>
</evidence>
<dbReference type="SUPFAM" id="SSF53187">
    <property type="entry name" value="Zn-dependent exopeptidases"/>
    <property type="match status" value="1"/>
</dbReference>
<evidence type="ECO:0000313" key="5">
    <source>
        <dbReference type="Proteomes" id="UP000192448"/>
    </source>
</evidence>
<name>A0A1X0AM86_9MYCO</name>
<dbReference type="InterPro" id="IPR036264">
    <property type="entry name" value="Bact_exopeptidase_dim_dom"/>
</dbReference>
<dbReference type="PANTHER" id="PTHR11014:SF63">
    <property type="entry name" value="METALLOPEPTIDASE, PUTATIVE (AFU_ORTHOLOGUE AFUA_6G09600)-RELATED"/>
    <property type="match status" value="1"/>
</dbReference>
<dbReference type="InterPro" id="IPR011650">
    <property type="entry name" value="Peptidase_M20_dimer"/>
</dbReference>
<dbReference type="InterPro" id="IPR017439">
    <property type="entry name" value="Amidohydrolase"/>
</dbReference>
<feature type="domain" description="Peptidase M20 dimerisation" evidence="3">
    <location>
        <begin position="197"/>
        <end position="292"/>
    </location>
</feature>
<feature type="binding site" evidence="2">
    <location>
        <position position="386"/>
    </location>
    <ligand>
        <name>Mn(2+)</name>
        <dbReference type="ChEBI" id="CHEBI:29035"/>
        <label>2</label>
    </ligand>
</feature>
<reference evidence="4 5" key="1">
    <citation type="submission" date="2017-02" db="EMBL/GenBank/DDBJ databases">
        <title>The new phylogeny of genus Mycobacterium.</title>
        <authorList>
            <person name="Tortoli E."/>
            <person name="Trovato A."/>
            <person name="Cirillo D.M."/>
        </authorList>
    </citation>
    <scope>NUCLEOTIDE SEQUENCE [LARGE SCALE GENOMIC DNA]</scope>
    <source>
        <strain evidence="4 5">RW6</strain>
    </source>
</reference>
<dbReference type="GO" id="GO:0019877">
    <property type="term" value="P:diaminopimelate biosynthetic process"/>
    <property type="evidence" value="ECO:0007669"/>
    <property type="project" value="UniProtKB-ARBA"/>
</dbReference>
<feature type="binding site" evidence="2">
    <location>
        <position position="114"/>
    </location>
    <ligand>
        <name>Mn(2+)</name>
        <dbReference type="ChEBI" id="CHEBI:29035"/>
        <label>2</label>
    </ligand>
</feature>
<dbReference type="AlphaFoldDB" id="A0A1X0AM86"/>
<dbReference type="PIRSF" id="PIRSF005962">
    <property type="entry name" value="Pept_M20D_amidohydro"/>
    <property type="match status" value="1"/>
</dbReference>
<dbReference type="CDD" id="cd05664">
    <property type="entry name" value="M20_Acy1-like"/>
    <property type="match status" value="1"/>
</dbReference>
<evidence type="ECO:0000256" key="1">
    <source>
        <dbReference type="ARBA" id="ARBA00022801"/>
    </source>
</evidence>
<comment type="caution">
    <text evidence="4">The sequence shown here is derived from an EMBL/GenBank/DDBJ whole genome shotgun (WGS) entry which is preliminary data.</text>
</comment>
<dbReference type="PANTHER" id="PTHR11014">
    <property type="entry name" value="PEPTIDASE M20 FAMILY MEMBER"/>
    <property type="match status" value="1"/>
</dbReference>
<dbReference type="FunFam" id="3.30.70.360:FF:000001">
    <property type="entry name" value="N-acetyldiaminopimelate deacetylase"/>
    <property type="match status" value="1"/>
</dbReference>
<comment type="cofactor">
    <cofactor evidence="2">
        <name>Mn(2+)</name>
        <dbReference type="ChEBI" id="CHEBI:29035"/>
    </cofactor>
    <text evidence="2">The Mn(2+) ion enhances activity.</text>
</comment>
<dbReference type="STRING" id="1927124.BST13_26205"/>
<keyword evidence="5" id="KW-1185">Reference proteome</keyword>
<dbReference type="EMBL" id="MVHF01000033">
    <property type="protein sequence ID" value="ORA31187.1"/>
    <property type="molecule type" value="Genomic_DNA"/>
</dbReference>
<dbReference type="RefSeq" id="WP_083167120.1">
    <property type="nucleotide sequence ID" value="NZ_MVHF01000033.1"/>
</dbReference>
<dbReference type="Proteomes" id="UP000192448">
    <property type="component" value="Unassembled WGS sequence"/>
</dbReference>
<dbReference type="SUPFAM" id="SSF55031">
    <property type="entry name" value="Bacterial exopeptidase dimerisation domain"/>
    <property type="match status" value="1"/>
</dbReference>
<dbReference type="GO" id="GO:0046872">
    <property type="term" value="F:metal ion binding"/>
    <property type="evidence" value="ECO:0007669"/>
    <property type="project" value="UniProtKB-KW"/>
</dbReference>
<keyword evidence="2" id="KW-0464">Manganese</keyword>
<dbReference type="Pfam" id="PF01546">
    <property type="entry name" value="Peptidase_M20"/>
    <property type="match status" value="1"/>
</dbReference>
<organism evidence="4 5">
    <name type="scientific">Mycobacterium aquaticum</name>
    <dbReference type="NCBI Taxonomy" id="1927124"/>
    <lineage>
        <taxon>Bacteria</taxon>
        <taxon>Bacillati</taxon>
        <taxon>Actinomycetota</taxon>
        <taxon>Actinomycetes</taxon>
        <taxon>Mycobacteriales</taxon>
        <taxon>Mycobacteriaceae</taxon>
        <taxon>Mycobacterium</taxon>
    </lineage>
</organism>
<dbReference type="InterPro" id="IPR002933">
    <property type="entry name" value="Peptidase_M20"/>
</dbReference>
<evidence type="ECO:0000256" key="2">
    <source>
        <dbReference type="PIRSR" id="PIRSR005962-1"/>
    </source>
</evidence>
<accession>A0A1X0AM86</accession>
<dbReference type="Pfam" id="PF07687">
    <property type="entry name" value="M20_dimer"/>
    <property type="match status" value="1"/>
</dbReference>
<proteinExistence type="predicted"/>
<keyword evidence="2" id="KW-0479">Metal-binding</keyword>
<protein>
    <submittedName>
        <fullName evidence="4">Amidohydrolase</fullName>
    </submittedName>
</protein>
<feature type="binding site" evidence="2">
    <location>
        <position position="148"/>
    </location>
    <ligand>
        <name>Mn(2+)</name>
        <dbReference type="ChEBI" id="CHEBI:29035"/>
        <label>2</label>
    </ligand>
</feature>
<gene>
    <name evidence="4" type="ORF">BST13_26205</name>
</gene>
<feature type="binding site" evidence="2">
    <location>
        <position position="175"/>
    </location>
    <ligand>
        <name>Mn(2+)</name>
        <dbReference type="ChEBI" id="CHEBI:29035"/>
        <label>2</label>
    </ligand>
</feature>
<keyword evidence="1 4" id="KW-0378">Hydrolase</keyword>
<dbReference type="Gene3D" id="3.40.630.10">
    <property type="entry name" value="Zn peptidases"/>
    <property type="match status" value="1"/>
</dbReference>
<feature type="binding site" evidence="2">
    <location>
        <position position="112"/>
    </location>
    <ligand>
        <name>Mn(2+)</name>
        <dbReference type="ChEBI" id="CHEBI:29035"/>
        <label>2</label>
    </ligand>
</feature>
<dbReference type="GO" id="GO:0050118">
    <property type="term" value="F:N-acetyldiaminopimelate deacetylase activity"/>
    <property type="evidence" value="ECO:0007669"/>
    <property type="project" value="UniProtKB-ARBA"/>
</dbReference>
<evidence type="ECO:0000259" key="3">
    <source>
        <dbReference type="Pfam" id="PF07687"/>
    </source>
</evidence>
<dbReference type="NCBIfam" id="TIGR01891">
    <property type="entry name" value="amidohydrolases"/>
    <property type="match status" value="1"/>
</dbReference>